<feature type="non-terminal residue" evidence="1">
    <location>
        <position position="136"/>
    </location>
</feature>
<reference evidence="1" key="1">
    <citation type="submission" date="2021-06" db="EMBL/GenBank/DDBJ databases">
        <authorList>
            <person name="Kallberg Y."/>
            <person name="Tangrot J."/>
            <person name="Rosling A."/>
        </authorList>
    </citation>
    <scope>NUCLEOTIDE SEQUENCE</scope>
    <source>
        <strain evidence="1">MA453B</strain>
    </source>
</reference>
<gene>
    <name evidence="1" type="ORF">DERYTH_LOCUS14146</name>
</gene>
<dbReference type="AlphaFoldDB" id="A0A9N9NBT7"/>
<evidence type="ECO:0000313" key="2">
    <source>
        <dbReference type="Proteomes" id="UP000789405"/>
    </source>
</evidence>
<evidence type="ECO:0000313" key="1">
    <source>
        <dbReference type="EMBL" id="CAG8718672.1"/>
    </source>
</evidence>
<dbReference type="OrthoDB" id="2342540at2759"/>
<comment type="caution">
    <text evidence="1">The sequence shown here is derived from an EMBL/GenBank/DDBJ whole genome shotgun (WGS) entry which is preliminary data.</text>
</comment>
<accession>A0A9N9NBT7</accession>
<proteinExistence type="predicted"/>
<organism evidence="1 2">
    <name type="scientific">Dentiscutata erythropus</name>
    <dbReference type="NCBI Taxonomy" id="1348616"/>
    <lineage>
        <taxon>Eukaryota</taxon>
        <taxon>Fungi</taxon>
        <taxon>Fungi incertae sedis</taxon>
        <taxon>Mucoromycota</taxon>
        <taxon>Glomeromycotina</taxon>
        <taxon>Glomeromycetes</taxon>
        <taxon>Diversisporales</taxon>
        <taxon>Gigasporaceae</taxon>
        <taxon>Dentiscutata</taxon>
    </lineage>
</organism>
<dbReference type="Proteomes" id="UP000789405">
    <property type="component" value="Unassembled WGS sequence"/>
</dbReference>
<name>A0A9N9NBT7_9GLOM</name>
<sequence length="136" mass="15248">ALPGTPLLPTTVEKILENLESVEKPPFFILPITKQEEVEHTLEYCYEKEIQIIVMTETKLPQSTASRKTLSNPLYKIYTANNDVNHATILNNPRLAINDRLPIPSQTTTTLIAIYILLAPTNTSNKAQAEAAQYIQ</sequence>
<dbReference type="EMBL" id="CAJVPY010010423">
    <property type="protein sequence ID" value="CAG8718672.1"/>
    <property type="molecule type" value="Genomic_DNA"/>
</dbReference>
<keyword evidence="2" id="KW-1185">Reference proteome</keyword>
<protein>
    <submittedName>
        <fullName evidence="1">1473_t:CDS:1</fullName>
    </submittedName>
</protein>